<gene>
    <name evidence="6" type="ordered locus">NT01EI_2412</name>
</gene>
<evidence type="ECO:0000256" key="4">
    <source>
        <dbReference type="SAM" id="MobiDB-lite"/>
    </source>
</evidence>
<evidence type="ECO:0000313" key="7">
    <source>
        <dbReference type="Proteomes" id="UP000001485"/>
    </source>
</evidence>
<dbReference type="SUPFAM" id="SSF64518">
    <property type="entry name" value="Phase 1 flagellin"/>
    <property type="match status" value="1"/>
</dbReference>
<evidence type="ECO:0000313" key="6">
    <source>
        <dbReference type="EMBL" id="ACR69582.1"/>
    </source>
</evidence>
<dbReference type="GO" id="GO:0009288">
    <property type="term" value="C:bacterial-type flagellum"/>
    <property type="evidence" value="ECO:0007669"/>
    <property type="project" value="UniProtKB-SubCell"/>
</dbReference>
<dbReference type="STRING" id="67780.B6E78_04220"/>
<accession>C5BAA2</accession>
<evidence type="ECO:0000256" key="2">
    <source>
        <dbReference type="ARBA" id="ARBA00005709"/>
    </source>
</evidence>
<proteinExistence type="inferred from homology"/>
<dbReference type="GO" id="GO:0005198">
    <property type="term" value="F:structural molecule activity"/>
    <property type="evidence" value="ECO:0007669"/>
    <property type="project" value="InterPro"/>
</dbReference>
<keyword evidence="6" id="KW-0966">Cell projection</keyword>
<dbReference type="Pfam" id="PF00669">
    <property type="entry name" value="Flagellin_N"/>
    <property type="match status" value="1"/>
</dbReference>
<comment type="subcellular location">
    <subcellularLocation>
        <location evidence="1">Bacterial flagellum</location>
    </subcellularLocation>
</comment>
<organism evidence="6 7">
    <name type="scientific">Edwardsiella ictaluri (strain 93-146)</name>
    <dbReference type="NCBI Taxonomy" id="634503"/>
    <lineage>
        <taxon>Bacteria</taxon>
        <taxon>Pseudomonadati</taxon>
        <taxon>Pseudomonadota</taxon>
        <taxon>Gammaproteobacteria</taxon>
        <taxon>Enterobacterales</taxon>
        <taxon>Hafniaceae</taxon>
        <taxon>Edwardsiella</taxon>
    </lineage>
</organism>
<dbReference type="RefSeq" id="WP_015871698.1">
    <property type="nucleotide sequence ID" value="NC_012779.2"/>
</dbReference>
<dbReference type="PATRIC" id="fig|634503.3.peg.2138"/>
<keyword evidence="6" id="KW-0969">Cilium</keyword>
<keyword evidence="6" id="KW-0282">Flagellum</keyword>
<reference evidence="6 7" key="2">
    <citation type="journal article" date="2012" name="J. Bacteriol.">
        <title>Genome Sequence of Edwardsiella ictaluri 93-146, a Strain Associated with a Natural Channel Catfish Outbreak of Enteric Septicemia of Catfish.</title>
        <authorList>
            <person name="Williams M.L."/>
            <person name="Gillaspy A.F."/>
            <person name="Dyer D.W."/>
            <person name="Thune R.L."/>
            <person name="Waldbieser G.C."/>
            <person name="Schuster S.C."/>
            <person name="Gipson J."/>
            <person name="Zaitshik J."/>
            <person name="Landry C."/>
            <person name="Banes M.M."/>
            <person name="Lawrence M.L."/>
        </authorList>
    </citation>
    <scope>NUCLEOTIDE SEQUENCE [LARGE SCALE GENOMIC DNA]</scope>
    <source>
        <strain evidence="6 7">93-146</strain>
    </source>
</reference>
<evidence type="ECO:0000259" key="5">
    <source>
        <dbReference type="Pfam" id="PF00669"/>
    </source>
</evidence>
<dbReference type="EMBL" id="CP001600">
    <property type="protein sequence ID" value="ACR69582.1"/>
    <property type="molecule type" value="Genomic_DNA"/>
</dbReference>
<dbReference type="InterPro" id="IPR001029">
    <property type="entry name" value="Flagellin_N"/>
</dbReference>
<protein>
    <submittedName>
        <fullName evidence="6">Putative flagellin</fullName>
    </submittedName>
</protein>
<sequence>MSLLAQNGSNSESDLPSIQDEIPQRLDEINRISISAQTGFNGVKILSKDQSVGICLSKIDVTTLKMNTFDITRPVPRYWLRPTGLFRTYCPC</sequence>
<dbReference type="AlphaFoldDB" id="C5BAA2"/>
<dbReference type="Gene3D" id="1.20.1330.10">
    <property type="entry name" value="f41 fragment of flagellin, N-terminal domain"/>
    <property type="match status" value="1"/>
</dbReference>
<reference evidence="7" key="1">
    <citation type="submission" date="2009-03" db="EMBL/GenBank/DDBJ databases">
        <title>Complete genome sequence of Edwardsiella ictaluri 93-146.</title>
        <authorList>
            <person name="Williams M.L."/>
            <person name="Gillaspy A.F."/>
            <person name="Dyer D.W."/>
            <person name="Thune R.L."/>
            <person name="Waldbieser G.C."/>
            <person name="Schuster S.C."/>
            <person name="Gipson J."/>
            <person name="Zaitshik J."/>
            <person name="Landry C."/>
            <person name="Lawrence M.L."/>
        </authorList>
    </citation>
    <scope>NUCLEOTIDE SEQUENCE [LARGE SCALE GENOMIC DNA]</scope>
    <source>
        <strain evidence="7">93-146</strain>
    </source>
</reference>
<name>C5BAA2_EDWI9</name>
<feature type="compositionally biased region" description="Polar residues" evidence="4">
    <location>
        <begin position="1"/>
        <end position="16"/>
    </location>
</feature>
<keyword evidence="3" id="KW-0975">Bacterial flagellum</keyword>
<dbReference type="KEGG" id="eic:NT01EI_2412"/>
<feature type="region of interest" description="Disordered" evidence="4">
    <location>
        <begin position="1"/>
        <end position="20"/>
    </location>
</feature>
<dbReference type="GeneID" id="69539334"/>
<dbReference type="HOGENOM" id="CLU_2408598_0_0_6"/>
<dbReference type="Proteomes" id="UP000001485">
    <property type="component" value="Chromosome"/>
</dbReference>
<evidence type="ECO:0000256" key="1">
    <source>
        <dbReference type="ARBA" id="ARBA00004365"/>
    </source>
</evidence>
<comment type="similarity">
    <text evidence="2">Belongs to the bacterial flagellin family.</text>
</comment>
<evidence type="ECO:0000256" key="3">
    <source>
        <dbReference type="ARBA" id="ARBA00023143"/>
    </source>
</evidence>
<feature type="domain" description="Flagellin N-terminal" evidence="5">
    <location>
        <begin position="5"/>
        <end position="49"/>
    </location>
</feature>